<evidence type="ECO:0000313" key="10">
    <source>
        <dbReference type="EMBL" id="KAL2548293.1"/>
    </source>
</evidence>
<keyword evidence="3" id="KW-0805">Transcription regulation</keyword>
<dbReference type="SMART" id="SM00380">
    <property type="entry name" value="AP2"/>
    <property type="match status" value="1"/>
</dbReference>
<dbReference type="PROSITE" id="PS51032">
    <property type="entry name" value="AP2_ERF"/>
    <property type="match status" value="1"/>
</dbReference>
<evidence type="ECO:0000259" key="9">
    <source>
        <dbReference type="PROSITE" id="PS51032"/>
    </source>
</evidence>
<comment type="caution">
    <text evidence="10">The sequence shown here is derived from an EMBL/GenBank/DDBJ whole genome shotgun (WGS) entry which is preliminary data.</text>
</comment>
<comment type="similarity">
    <text evidence="8">Belongs to the AP2/ERF transcription factor family. ERF subfamily.</text>
</comment>
<accession>A0ABD1WF27</accession>
<sequence length="274" mass="31062">MVKPTQSFSLPSLVVAPLHPMVENRNEEFKYKGVRKRKWGKYVSEIRIPNSRERIWLGSYDTAEKAARSFDAAQFCLRGHNAVFNFPHDPPNIIGGQSLSPSEIQAVAAQYANNNQHEPMETQYETIMELEDTSSSSNSDGAVAPMESMDWSFLDKLDSNAAENISDFRLFSSLDNFPHNIYMQPNFAHDDNDNDDDDYGISEGHFSQHFKSKVKITDYKGGSHKLNQNNYHKDLADFQDYFGVLDSSLAAPPQPNQMPNQQPGLHHVLDQIYA</sequence>
<evidence type="ECO:0000256" key="7">
    <source>
        <dbReference type="ARBA" id="ARBA00023242"/>
    </source>
</evidence>
<keyword evidence="7" id="KW-0539">Nucleus</keyword>
<dbReference type="PANTHER" id="PTHR31985">
    <property type="entry name" value="ETHYLENE-RESPONSIVE TRANSCRIPTION FACTOR ERF042-RELATED"/>
    <property type="match status" value="1"/>
</dbReference>
<dbReference type="FunFam" id="3.30.730.10:FF:000001">
    <property type="entry name" value="Ethylene-responsive transcription factor 2"/>
    <property type="match status" value="1"/>
</dbReference>
<protein>
    <submittedName>
        <fullName evidence="10">EREBP-like factor</fullName>
    </submittedName>
</protein>
<dbReference type="CDD" id="cd00018">
    <property type="entry name" value="AP2"/>
    <property type="match status" value="1"/>
</dbReference>
<organism evidence="10 11">
    <name type="scientific">Forsythia ovata</name>
    <dbReference type="NCBI Taxonomy" id="205694"/>
    <lineage>
        <taxon>Eukaryota</taxon>
        <taxon>Viridiplantae</taxon>
        <taxon>Streptophyta</taxon>
        <taxon>Embryophyta</taxon>
        <taxon>Tracheophyta</taxon>
        <taxon>Spermatophyta</taxon>
        <taxon>Magnoliopsida</taxon>
        <taxon>eudicotyledons</taxon>
        <taxon>Gunneridae</taxon>
        <taxon>Pentapetalae</taxon>
        <taxon>asterids</taxon>
        <taxon>lamiids</taxon>
        <taxon>Lamiales</taxon>
        <taxon>Oleaceae</taxon>
        <taxon>Forsythieae</taxon>
        <taxon>Forsythia</taxon>
    </lineage>
</organism>
<proteinExistence type="inferred from homology"/>
<dbReference type="GO" id="GO:0003677">
    <property type="term" value="F:DNA binding"/>
    <property type="evidence" value="ECO:0007669"/>
    <property type="project" value="UniProtKB-KW"/>
</dbReference>
<keyword evidence="2" id="KW-0611">Plant defense</keyword>
<name>A0ABD1WF27_9LAMI</name>
<dbReference type="AlphaFoldDB" id="A0ABD1WF27"/>
<dbReference type="InterPro" id="IPR001471">
    <property type="entry name" value="AP2/ERF_dom"/>
</dbReference>
<evidence type="ECO:0000256" key="8">
    <source>
        <dbReference type="ARBA" id="ARBA00024343"/>
    </source>
</evidence>
<evidence type="ECO:0000256" key="5">
    <source>
        <dbReference type="ARBA" id="ARBA00023159"/>
    </source>
</evidence>
<keyword evidence="5" id="KW-0010">Activator</keyword>
<evidence type="ECO:0000313" key="11">
    <source>
        <dbReference type="Proteomes" id="UP001604277"/>
    </source>
</evidence>
<dbReference type="InterPro" id="IPR016177">
    <property type="entry name" value="DNA-bd_dom_sf"/>
</dbReference>
<evidence type="ECO:0000256" key="6">
    <source>
        <dbReference type="ARBA" id="ARBA00023163"/>
    </source>
</evidence>
<evidence type="ECO:0000256" key="4">
    <source>
        <dbReference type="ARBA" id="ARBA00023125"/>
    </source>
</evidence>
<gene>
    <name evidence="10" type="ORF">Fot_09823</name>
</gene>
<feature type="domain" description="AP2/ERF" evidence="9">
    <location>
        <begin position="30"/>
        <end position="87"/>
    </location>
</feature>
<keyword evidence="6" id="KW-0804">Transcription</keyword>
<keyword evidence="11" id="KW-1185">Reference proteome</keyword>
<dbReference type="Pfam" id="PF00847">
    <property type="entry name" value="AP2"/>
    <property type="match status" value="1"/>
</dbReference>
<dbReference type="InterPro" id="IPR036955">
    <property type="entry name" value="AP2/ERF_dom_sf"/>
</dbReference>
<reference evidence="11" key="1">
    <citation type="submission" date="2024-07" db="EMBL/GenBank/DDBJ databases">
        <title>Two chromosome-level genome assemblies of Korean endemic species Abeliophyllum distichum and Forsythia ovata (Oleaceae).</title>
        <authorList>
            <person name="Jang H."/>
        </authorList>
    </citation>
    <scope>NUCLEOTIDE SEQUENCE [LARGE SCALE GENOMIC DNA]</scope>
</reference>
<dbReference type="PANTHER" id="PTHR31985:SF215">
    <property type="entry name" value="OS02G0781300 PROTEIN"/>
    <property type="match status" value="1"/>
</dbReference>
<keyword evidence="4" id="KW-0238">DNA-binding</keyword>
<dbReference type="InterPro" id="IPR051032">
    <property type="entry name" value="AP2/ERF_TF_ERF_subfamily"/>
</dbReference>
<evidence type="ECO:0000256" key="3">
    <source>
        <dbReference type="ARBA" id="ARBA00023015"/>
    </source>
</evidence>
<dbReference type="EMBL" id="JBFOLJ010000003">
    <property type="protein sequence ID" value="KAL2548293.1"/>
    <property type="molecule type" value="Genomic_DNA"/>
</dbReference>
<evidence type="ECO:0000256" key="2">
    <source>
        <dbReference type="ARBA" id="ARBA00022821"/>
    </source>
</evidence>
<dbReference type="PRINTS" id="PR00367">
    <property type="entry name" value="ETHRSPELEMNT"/>
</dbReference>
<comment type="subcellular location">
    <subcellularLocation>
        <location evidence="1">Nucleus</location>
    </subcellularLocation>
</comment>
<evidence type="ECO:0000256" key="1">
    <source>
        <dbReference type="ARBA" id="ARBA00004123"/>
    </source>
</evidence>
<dbReference type="Proteomes" id="UP001604277">
    <property type="component" value="Unassembled WGS sequence"/>
</dbReference>
<dbReference type="GO" id="GO:0005634">
    <property type="term" value="C:nucleus"/>
    <property type="evidence" value="ECO:0007669"/>
    <property type="project" value="UniProtKB-SubCell"/>
</dbReference>
<dbReference type="GO" id="GO:0006952">
    <property type="term" value="P:defense response"/>
    <property type="evidence" value="ECO:0007669"/>
    <property type="project" value="UniProtKB-KW"/>
</dbReference>
<dbReference type="SUPFAM" id="SSF54171">
    <property type="entry name" value="DNA-binding domain"/>
    <property type="match status" value="1"/>
</dbReference>
<dbReference type="Gene3D" id="3.30.730.10">
    <property type="entry name" value="AP2/ERF domain"/>
    <property type="match status" value="1"/>
</dbReference>